<dbReference type="Pfam" id="PF05336">
    <property type="entry name" value="rhaM"/>
    <property type="match status" value="1"/>
</dbReference>
<accession>A0A1G7EWQ2</accession>
<evidence type="ECO:0000313" key="3">
    <source>
        <dbReference type="Proteomes" id="UP000199072"/>
    </source>
</evidence>
<proteinExistence type="predicted"/>
<dbReference type="PANTHER" id="PTHR34389:SF2">
    <property type="entry name" value="L-RHAMNOSE MUTAROTASE"/>
    <property type="match status" value="1"/>
</dbReference>
<gene>
    <name evidence="2" type="ORF">SAMN05216464_108192</name>
</gene>
<organism evidence="2 3">
    <name type="scientific">Mucilaginibacter pineti</name>
    <dbReference type="NCBI Taxonomy" id="1391627"/>
    <lineage>
        <taxon>Bacteria</taxon>
        <taxon>Pseudomonadati</taxon>
        <taxon>Bacteroidota</taxon>
        <taxon>Sphingobacteriia</taxon>
        <taxon>Sphingobacteriales</taxon>
        <taxon>Sphingobacteriaceae</taxon>
        <taxon>Mucilaginibacter</taxon>
    </lineage>
</organism>
<dbReference type="PANTHER" id="PTHR34389">
    <property type="entry name" value="L-RHAMNOSE MUTAROTASE"/>
    <property type="match status" value="1"/>
</dbReference>
<feature type="signal peptide" evidence="1">
    <location>
        <begin position="1"/>
        <end position="19"/>
    </location>
</feature>
<dbReference type="STRING" id="1391627.SAMN05216464_108192"/>
<dbReference type="InterPro" id="IPR008000">
    <property type="entry name" value="Rham/fucose_mutarotase"/>
</dbReference>
<keyword evidence="3" id="KW-1185">Reference proteome</keyword>
<keyword evidence="1" id="KW-0732">Signal</keyword>
<dbReference type="GO" id="GO:0016857">
    <property type="term" value="F:racemase and epimerase activity, acting on carbohydrates and derivatives"/>
    <property type="evidence" value="ECO:0007669"/>
    <property type="project" value="InterPro"/>
</dbReference>
<sequence length="152" mass="17550">MRPIKMLLVIMSACCIGFAACNTKSPESKKVTTAIADSSKVQRFGMVTGLKPEKMEYYKKLHANAWPGVLKKIKESNIRNYSIYIQKIEGKYFLFSYFEYVGTDFKGDMAKMAADTTTQRWWKETDPTQTPLPEAKAQKQQWQNMEQVFHTN</sequence>
<dbReference type="AlphaFoldDB" id="A0A1G7EWQ2"/>
<dbReference type="SUPFAM" id="SSF54909">
    <property type="entry name" value="Dimeric alpha+beta barrel"/>
    <property type="match status" value="1"/>
</dbReference>
<protein>
    <submittedName>
        <fullName evidence="2">L-rhamnose mutarotase</fullName>
    </submittedName>
</protein>
<name>A0A1G7EWQ2_9SPHI</name>
<dbReference type="Proteomes" id="UP000199072">
    <property type="component" value="Unassembled WGS sequence"/>
</dbReference>
<dbReference type="Gene3D" id="3.30.70.100">
    <property type="match status" value="1"/>
</dbReference>
<evidence type="ECO:0000313" key="2">
    <source>
        <dbReference type="EMBL" id="SDE68061.1"/>
    </source>
</evidence>
<evidence type="ECO:0000256" key="1">
    <source>
        <dbReference type="SAM" id="SignalP"/>
    </source>
</evidence>
<dbReference type="PROSITE" id="PS51257">
    <property type="entry name" value="PROKAR_LIPOPROTEIN"/>
    <property type="match status" value="1"/>
</dbReference>
<dbReference type="EMBL" id="FNAI01000008">
    <property type="protein sequence ID" value="SDE68061.1"/>
    <property type="molecule type" value="Genomic_DNA"/>
</dbReference>
<dbReference type="InterPro" id="IPR011008">
    <property type="entry name" value="Dimeric_a/b-barrel"/>
</dbReference>
<feature type="chain" id="PRO_5011758299" evidence="1">
    <location>
        <begin position="20"/>
        <end position="152"/>
    </location>
</feature>
<reference evidence="2 3" key="1">
    <citation type="submission" date="2016-10" db="EMBL/GenBank/DDBJ databases">
        <authorList>
            <person name="de Groot N.N."/>
        </authorList>
    </citation>
    <scope>NUCLEOTIDE SEQUENCE [LARGE SCALE GENOMIC DNA]</scope>
    <source>
        <strain evidence="2 3">47C3B</strain>
    </source>
</reference>